<evidence type="ECO:0000313" key="7">
    <source>
        <dbReference type="EMBL" id="TDT29870.1"/>
    </source>
</evidence>
<keyword evidence="4" id="KW-1015">Disulfide bond</keyword>
<dbReference type="SUPFAM" id="SSF52833">
    <property type="entry name" value="Thioredoxin-like"/>
    <property type="match status" value="1"/>
</dbReference>
<evidence type="ECO:0000256" key="5">
    <source>
        <dbReference type="ARBA" id="ARBA00023284"/>
    </source>
</evidence>
<dbReference type="GO" id="GO:0016209">
    <property type="term" value="F:antioxidant activity"/>
    <property type="evidence" value="ECO:0007669"/>
    <property type="project" value="InterPro"/>
</dbReference>
<name>A0A4R7IYS6_9ACTN</name>
<evidence type="ECO:0000259" key="6">
    <source>
        <dbReference type="PROSITE" id="PS51352"/>
    </source>
</evidence>
<dbReference type="InterPro" id="IPR050553">
    <property type="entry name" value="Thioredoxin_ResA/DsbE_sf"/>
</dbReference>
<dbReference type="InterPro" id="IPR000866">
    <property type="entry name" value="AhpC/TSA"/>
</dbReference>
<keyword evidence="5" id="KW-0676">Redox-active center</keyword>
<evidence type="ECO:0000313" key="8">
    <source>
        <dbReference type="Proteomes" id="UP000295371"/>
    </source>
</evidence>
<proteinExistence type="predicted"/>
<keyword evidence="2" id="KW-0201">Cytochrome c-type biogenesis</keyword>
<comment type="caution">
    <text evidence="7">The sequence shown here is derived from an EMBL/GenBank/DDBJ whole genome shotgun (WGS) entry which is preliminary data.</text>
</comment>
<dbReference type="InterPro" id="IPR036249">
    <property type="entry name" value="Thioredoxin-like_sf"/>
</dbReference>
<evidence type="ECO:0000256" key="1">
    <source>
        <dbReference type="ARBA" id="ARBA00004196"/>
    </source>
</evidence>
<dbReference type="GO" id="GO:0016491">
    <property type="term" value="F:oxidoreductase activity"/>
    <property type="evidence" value="ECO:0007669"/>
    <property type="project" value="InterPro"/>
</dbReference>
<dbReference type="OrthoDB" id="9796554at2"/>
<dbReference type="RefSeq" id="WP_133755799.1">
    <property type="nucleotide sequence ID" value="NZ_SOAW01000003.1"/>
</dbReference>
<sequence>MSRRLVALLLGPALVIALVVGVVVALNREPGGGATVPFSTAGAPTGDAGADLVAVREAAGIAACPEVDAEATAREDGLPAIELQCLDGSSGITLSGLRGEPMIINLWATWCGPCREEAPHLAAYAEGLGADPPVQLLGIDIEDPDPAGAFRFAEASNWTWPQLADPEGRIRTLTGPAIPQTLFVDADGRIVHTHYGAFSSVEQLQATAEEQLGIDR</sequence>
<keyword evidence="3" id="KW-0812">Transmembrane</keyword>
<dbReference type="PANTHER" id="PTHR42852">
    <property type="entry name" value="THIOL:DISULFIDE INTERCHANGE PROTEIN DSBE"/>
    <property type="match status" value="1"/>
</dbReference>
<feature type="domain" description="Thioredoxin" evidence="6">
    <location>
        <begin position="72"/>
        <end position="213"/>
    </location>
</feature>
<gene>
    <name evidence="7" type="ORF">CLV29_2892</name>
</gene>
<keyword evidence="8" id="KW-1185">Reference proteome</keyword>
<evidence type="ECO:0000256" key="2">
    <source>
        <dbReference type="ARBA" id="ARBA00022748"/>
    </source>
</evidence>
<evidence type="ECO:0000256" key="3">
    <source>
        <dbReference type="ARBA" id="ARBA00022968"/>
    </source>
</evidence>
<dbReference type="EMBL" id="SOAW01000003">
    <property type="protein sequence ID" value="TDT29870.1"/>
    <property type="molecule type" value="Genomic_DNA"/>
</dbReference>
<dbReference type="GO" id="GO:0016853">
    <property type="term" value="F:isomerase activity"/>
    <property type="evidence" value="ECO:0007669"/>
    <property type="project" value="UniProtKB-KW"/>
</dbReference>
<organism evidence="7 8">
    <name type="scientific">Naumannella halotolerans</name>
    <dbReference type="NCBI Taxonomy" id="993414"/>
    <lineage>
        <taxon>Bacteria</taxon>
        <taxon>Bacillati</taxon>
        <taxon>Actinomycetota</taxon>
        <taxon>Actinomycetes</taxon>
        <taxon>Propionibacteriales</taxon>
        <taxon>Propionibacteriaceae</taxon>
        <taxon>Naumannella</taxon>
    </lineage>
</organism>
<dbReference type="PROSITE" id="PS00194">
    <property type="entry name" value="THIOREDOXIN_1"/>
    <property type="match status" value="1"/>
</dbReference>
<dbReference type="Proteomes" id="UP000295371">
    <property type="component" value="Unassembled WGS sequence"/>
</dbReference>
<dbReference type="GO" id="GO:0030313">
    <property type="term" value="C:cell envelope"/>
    <property type="evidence" value="ECO:0007669"/>
    <property type="project" value="UniProtKB-SubCell"/>
</dbReference>
<evidence type="ECO:0000256" key="4">
    <source>
        <dbReference type="ARBA" id="ARBA00023157"/>
    </source>
</evidence>
<protein>
    <submittedName>
        <fullName evidence="7">Thiol-disulfide isomerase/thioredoxin</fullName>
    </submittedName>
</protein>
<dbReference type="InterPro" id="IPR013766">
    <property type="entry name" value="Thioredoxin_domain"/>
</dbReference>
<keyword evidence="7" id="KW-0413">Isomerase</keyword>
<accession>A0A4R7IYS6</accession>
<comment type="subcellular location">
    <subcellularLocation>
        <location evidence="1">Cell envelope</location>
    </subcellularLocation>
</comment>
<dbReference type="InterPro" id="IPR017937">
    <property type="entry name" value="Thioredoxin_CS"/>
</dbReference>
<reference evidence="7 8" key="1">
    <citation type="submission" date="2019-03" db="EMBL/GenBank/DDBJ databases">
        <title>Genomic Encyclopedia of Archaeal and Bacterial Type Strains, Phase II (KMG-II): from individual species to whole genera.</title>
        <authorList>
            <person name="Goeker M."/>
        </authorList>
    </citation>
    <scope>NUCLEOTIDE SEQUENCE [LARGE SCALE GENOMIC DNA]</scope>
    <source>
        <strain evidence="7 8">DSM 24323</strain>
    </source>
</reference>
<dbReference type="CDD" id="cd02966">
    <property type="entry name" value="TlpA_like_family"/>
    <property type="match status" value="1"/>
</dbReference>
<dbReference type="Pfam" id="PF00578">
    <property type="entry name" value="AhpC-TSA"/>
    <property type="match status" value="1"/>
</dbReference>
<keyword evidence="3" id="KW-0735">Signal-anchor</keyword>
<dbReference type="AlphaFoldDB" id="A0A4R7IYS6"/>
<dbReference type="PROSITE" id="PS51352">
    <property type="entry name" value="THIOREDOXIN_2"/>
    <property type="match status" value="1"/>
</dbReference>
<dbReference type="GO" id="GO:0017004">
    <property type="term" value="P:cytochrome complex assembly"/>
    <property type="evidence" value="ECO:0007669"/>
    <property type="project" value="UniProtKB-KW"/>
</dbReference>
<dbReference type="PANTHER" id="PTHR42852:SF6">
    <property type="entry name" value="THIOL:DISULFIDE INTERCHANGE PROTEIN DSBE"/>
    <property type="match status" value="1"/>
</dbReference>
<dbReference type="Gene3D" id="3.40.30.10">
    <property type="entry name" value="Glutaredoxin"/>
    <property type="match status" value="1"/>
</dbReference>